<protein>
    <recommendedName>
        <fullName evidence="3">GAG-pre-integrase domain-containing protein</fullName>
    </recommendedName>
</protein>
<comment type="caution">
    <text evidence="1">The sequence shown here is derived from an EMBL/GenBank/DDBJ whole genome shotgun (WGS) entry which is preliminary data.</text>
</comment>
<dbReference type="EMBL" id="JXTB01000150">
    <property type="protein sequence ID" value="PON58325.1"/>
    <property type="molecule type" value="Genomic_DNA"/>
</dbReference>
<dbReference type="AlphaFoldDB" id="A0A2P5CBF0"/>
<accession>A0A2P5CBF0</accession>
<organism evidence="1 2">
    <name type="scientific">Parasponia andersonii</name>
    <name type="common">Sponia andersonii</name>
    <dbReference type="NCBI Taxonomy" id="3476"/>
    <lineage>
        <taxon>Eukaryota</taxon>
        <taxon>Viridiplantae</taxon>
        <taxon>Streptophyta</taxon>
        <taxon>Embryophyta</taxon>
        <taxon>Tracheophyta</taxon>
        <taxon>Spermatophyta</taxon>
        <taxon>Magnoliopsida</taxon>
        <taxon>eudicotyledons</taxon>
        <taxon>Gunneridae</taxon>
        <taxon>Pentapetalae</taxon>
        <taxon>rosids</taxon>
        <taxon>fabids</taxon>
        <taxon>Rosales</taxon>
        <taxon>Cannabaceae</taxon>
        <taxon>Parasponia</taxon>
    </lineage>
</organism>
<proteinExistence type="predicted"/>
<feature type="non-terminal residue" evidence="1">
    <location>
        <position position="1"/>
    </location>
</feature>
<evidence type="ECO:0000313" key="1">
    <source>
        <dbReference type="EMBL" id="PON58325.1"/>
    </source>
</evidence>
<dbReference type="Proteomes" id="UP000237105">
    <property type="component" value="Unassembled WGS sequence"/>
</dbReference>
<name>A0A2P5CBF0_PARAD</name>
<reference evidence="2" key="1">
    <citation type="submission" date="2016-06" db="EMBL/GenBank/DDBJ databases">
        <title>Parallel loss of symbiosis genes in relatives of nitrogen-fixing non-legume Parasponia.</title>
        <authorList>
            <person name="Van Velzen R."/>
            <person name="Holmer R."/>
            <person name="Bu F."/>
            <person name="Rutten L."/>
            <person name="Van Zeijl A."/>
            <person name="Liu W."/>
            <person name="Santuari L."/>
            <person name="Cao Q."/>
            <person name="Sharma T."/>
            <person name="Shen D."/>
            <person name="Roswanjaya Y."/>
            <person name="Wardhani T."/>
            <person name="Kalhor M.S."/>
            <person name="Jansen J."/>
            <person name="Van den Hoogen J."/>
            <person name="Gungor B."/>
            <person name="Hartog M."/>
            <person name="Hontelez J."/>
            <person name="Verver J."/>
            <person name="Yang W.-C."/>
            <person name="Schijlen E."/>
            <person name="Repin R."/>
            <person name="Schilthuizen M."/>
            <person name="Schranz E."/>
            <person name="Heidstra R."/>
            <person name="Miyata K."/>
            <person name="Fedorova E."/>
            <person name="Kohlen W."/>
            <person name="Bisseling T."/>
            <person name="Smit S."/>
            <person name="Geurts R."/>
        </authorList>
    </citation>
    <scope>NUCLEOTIDE SEQUENCE [LARGE SCALE GENOMIC DNA]</scope>
    <source>
        <strain evidence="2">cv. WU1-14</strain>
    </source>
</reference>
<keyword evidence="2" id="KW-1185">Reference proteome</keyword>
<gene>
    <name evidence="1" type="ORF">PanWU01x14_167170</name>
</gene>
<evidence type="ECO:0000313" key="2">
    <source>
        <dbReference type="Proteomes" id="UP000237105"/>
    </source>
</evidence>
<sequence>LVLLAQIEAQQLQEGGSSLTDLNSKKVLLQGKLRDGLYQLDLPFSATCRADSCGVSLTSKVVLGSSYDNNDLSTVQTSSSCHKNELCDIQFSIPFFVPKLANKSQPKNTFIMDLWHCRLGHPSIKVLK</sequence>
<evidence type="ECO:0008006" key="3">
    <source>
        <dbReference type="Google" id="ProtNLM"/>
    </source>
</evidence>